<protein>
    <recommendedName>
        <fullName evidence="4">Mannosyltransferase</fullName>
    </recommendedName>
</protein>
<sequence>MLINSSLFKYQKIPLLYLLISIVLYASFAYNLVRTEATKLVLLYISLFVLAYVLKKTAGFNFGFLVLASVLVRLVFLPAIPNLSQDFYRFIWDGRMLFEGYNPYLYLPESFIQNGEFPIAQAKELYDGMGKLSASHFTNYPPINQLCFYIAALSSGKSIAGAALTMRIIIIAADIGTLYFGKKLLEALKLPSSRIWWYILNPFIIIELTGNLHFEGVMIFFLIWSLYVLHSGKWQWAAVILACSISVKLIPLMFLPIFYWWFNSPSLKNQNKWIPEKRAFLKLVGFYTIVLVTTIILFIPFFSMVFVNNYAETVGLWFNNFEFNASIYYLAREIGYAITGYNEIKIIGSILPIVALLIILGFAVFKKNSTIPKLTSSILIAFSCYLFLSTTVHPWYLATLVVLCVFTNYRFPIVWSLAIILSYLAYLSIGTADKSENLWIIAIEYSIVFFAFVREIVLKKKIRI</sequence>
<evidence type="ECO:0000313" key="2">
    <source>
        <dbReference type="EMBL" id="GGI56654.1"/>
    </source>
</evidence>
<name>A0ABQ2BW35_9FLAO</name>
<reference evidence="3" key="1">
    <citation type="journal article" date="2019" name="Int. J. Syst. Evol. Microbiol.">
        <title>The Global Catalogue of Microorganisms (GCM) 10K type strain sequencing project: providing services to taxonomists for standard genome sequencing and annotation.</title>
        <authorList>
            <consortium name="The Broad Institute Genomics Platform"/>
            <consortium name="The Broad Institute Genome Sequencing Center for Infectious Disease"/>
            <person name="Wu L."/>
            <person name="Ma J."/>
        </authorList>
    </citation>
    <scope>NUCLEOTIDE SEQUENCE [LARGE SCALE GENOMIC DNA]</scope>
    <source>
        <strain evidence="3">CCM 8681</strain>
    </source>
</reference>
<feature type="transmembrane region" description="Helical" evidence="1">
    <location>
        <begin position="377"/>
        <end position="406"/>
    </location>
</feature>
<proteinExistence type="predicted"/>
<dbReference type="RefSeq" id="WP_188373556.1">
    <property type="nucleotide sequence ID" value="NZ_BMDQ01000001.1"/>
</dbReference>
<keyword evidence="3" id="KW-1185">Reference proteome</keyword>
<gene>
    <name evidence="2" type="ORF">GCM10011444_09630</name>
</gene>
<keyword evidence="1" id="KW-0472">Membrane</keyword>
<evidence type="ECO:0008006" key="4">
    <source>
        <dbReference type="Google" id="ProtNLM"/>
    </source>
</evidence>
<feature type="transmembrane region" description="Helical" evidence="1">
    <location>
        <begin position="283"/>
        <end position="302"/>
    </location>
</feature>
<organism evidence="2 3">
    <name type="scientific">Winogradskyella haliclonae</name>
    <dbReference type="NCBI Taxonomy" id="2048558"/>
    <lineage>
        <taxon>Bacteria</taxon>
        <taxon>Pseudomonadati</taxon>
        <taxon>Bacteroidota</taxon>
        <taxon>Flavobacteriia</taxon>
        <taxon>Flavobacteriales</taxon>
        <taxon>Flavobacteriaceae</taxon>
        <taxon>Winogradskyella</taxon>
    </lineage>
</organism>
<dbReference type="Pfam" id="PF26314">
    <property type="entry name" value="MptA_B_family"/>
    <property type="match status" value="1"/>
</dbReference>
<keyword evidence="1" id="KW-1133">Transmembrane helix</keyword>
<comment type="caution">
    <text evidence="2">The sequence shown here is derived from an EMBL/GenBank/DDBJ whole genome shotgun (WGS) entry which is preliminary data.</text>
</comment>
<feature type="transmembrane region" description="Helical" evidence="1">
    <location>
        <begin position="61"/>
        <end position="80"/>
    </location>
</feature>
<feature type="transmembrane region" description="Helical" evidence="1">
    <location>
        <begin position="202"/>
        <end position="224"/>
    </location>
</feature>
<keyword evidence="1" id="KW-0812">Transmembrane</keyword>
<dbReference type="Proteomes" id="UP000624701">
    <property type="component" value="Unassembled WGS sequence"/>
</dbReference>
<feature type="transmembrane region" description="Helical" evidence="1">
    <location>
        <begin position="37"/>
        <end position="54"/>
    </location>
</feature>
<feature type="transmembrane region" description="Helical" evidence="1">
    <location>
        <begin position="12"/>
        <end position="31"/>
    </location>
</feature>
<feature type="transmembrane region" description="Helical" evidence="1">
    <location>
        <begin position="438"/>
        <end position="457"/>
    </location>
</feature>
<feature type="transmembrane region" description="Helical" evidence="1">
    <location>
        <begin position="343"/>
        <end position="365"/>
    </location>
</feature>
<accession>A0ABQ2BW35</accession>
<feature type="transmembrane region" description="Helical" evidence="1">
    <location>
        <begin position="413"/>
        <end position="432"/>
    </location>
</feature>
<feature type="transmembrane region" description="Helical" evidence="1">
    <location>
        <begin position="159"/>
        <end position="181"/>
    </location>
</feature>
<dbReference type="EMBL" id="BMDQ01000001">
    <property type="protein sequence ID" value="GGI56654.1"/>
    <property type="molecule type" value="Genomic_DNA"/>
</dbReference>
<evidence type="ECO:0000313" key="3">
    <source>
        <dbReference type="Proteomes" id="UP000624701"/>
    </source>
</evidence>
<evidence type="ECO:0000256" key="1">
    <source>
        <dbReference type="SAM" id="Phobius"/>
    </source>
</evidence>
<feature type="transmembrane region" description="Helical" evidence="1">
    <location>
        <begin position="236"/>
        <end position="262"/>
    </location>
</feature>